<accession>O56309</accession>
<dbReference type="PIRSF" id="PIRSF015200">
    <property type="entry name" value="Cyclin_WDSV"/>
    <property type="match status" value="1"/>
</dbReference>
<sequence>MEKYLTELPELDLRGLPEEAWKSLIQWCCEVLTDTGASADLWETTFSLLFRFQTLHGIPGIEYLQLAAGVCFLVAAKGCSFDNPLLQTGIIVDYAGGAFTVEELKQAEVLLLKGLSWDVSPFTTHEAVEDILTQLHHHHPLSTEQFHSALYTAREFVKHSFSVESPSVRTSPGVRGATVVYLALKGTGYQTNGDLVSSISHVTGVPEEIIVTKGGEAEVLIQDFCVGLMIR</sequence>
<evidence type="ECO:0000259" key="1">
    <source>
        <dbReference type="Pfam" id="PF00134"/>
    </source>
</evidence>
<dbReference type="EMBL" id="AF037569">
    <property type="protein sequence ID" value="AAC68475.1"/>
    <property type="molecule type" value="Genomic_DNA"/>
</dbReference>
<dbReference type="InterPro" id="IPR036915">
    <property type="entry name" value="Cyclin-like_sf"/>
</dbReference>
<dbReference type="SUPFAM" id="SSF47954">
    <property type="entry name" value="Cyclin-like"/>
    <property type="match status" value="1"/>
</dbReference>
<proteinExistence type="predicted"/>
<name>O56309_9RETR</name>
<dbReference type="InterPro" id="IPR012167">
    <property type="entry name" value="Cyclin_epsilonretrovir"/>
</dbReference>
<dbReference type="EMBL" id="AF133052">
    <property type="protein sequence ID" value="AAD30056.1"/>
    <property type="molecule type" value="Genomic_DNA"/>
</dbReference>
<keyword evidence="2" id="KW-0195">Cyclin</keyword>
<evidence type="ECO:0000313" key="3">
    <source>
        <dbReference type="EMBL" id="AAD30056.1"/>
    </source>
</evidence>
<organism evidence="2">
    <name type="scientific">Walleye epidermal hyperplasia virus 2</name>
    <dbReference type="NCBI Taxonomy" id="64461"/>
    <lineage>
        <taxon>Viruses</taxon>
        <taxon>Riboviria</taxon>
        <taxon>Pararnavirae</taxon>
        <taxon>Artverviricota</taxon>
        <taxon>Revtraviricetes</taxon>
        <taxon>Ortervirales</taxon>
        <taxon>Retroviridae</taxon>
        <taxon>Orthoretrovirinae</taxon>
        <taxon>Epsilonretrovirus</taxon>
        <taxon>Epsilonretrovirus walepihyp2</taxon>
    </lineage>
</organism>
<feature type="domain" description="Cyclin N-terminal" evidence="1">
    <location>
        <begin position="19"/>
        <end position="119"/>
    </location>
</feature>
<dbReference type="Gene3D" id="1.10.472.10">
    <property type="entry name" value="Cyclin-like"/>
    <property type="match status" value="2"/>
</dbReference>
<protein>
    <submittedName>
        <fullName evidence="3">Cyclin D homolog</fullName>
    </submittedName>
    <submittedName>
        <fullName evidence="2">Cyclin homolog</fullName>
    </submittedName>
</protein>
<reference evidence="2" key="1">
    <citation type="journal article" date="1998" name="J. Virol.">
        <title>Walleye retroviruses associated with skin tumors and hyperplasias encode cyclin D homologs.</title>
        <authorList>
            <person name="LaPierre L.A."/>
            <person name="Casey J.W."/>
            <person name="Holzschu D.L."/>
        </authorList>
    </citation>
    <scope>NUCLEOTIDE SEQUENCE</scope>
</reference>
<dbReference type="InterPro" id="IPR006671">
    <property type="entry name" value="Cyclin_N"/>
</dbReference>
<dbReference type="Pfam" id="PF00134">
    <property type="entry name" value="Cyclin_N"/>
    <property type="match status" value="1"/>
</dbReference>
<reference evidence="3" key="2">
    <citation type="journal article" date="1999" name="J. Virol.">
        <title>Sequence and transcriptional analyses of the fish retroviruses walleye epidermal hyperplasia virus types 1 and 2: evidence for a gene duplication.</title>
        <authorList>
            <person name="LaPierre L.A."/>
            <person name="Holzschu D.L."/>
            <person name="Bowser P.R."/>
            <person name="Casey J.W."/>
        </authorList>
    </citation>
    <scope>NUCLEOTIDE SEQUENCE</scope>
</reference>
<evidence type="ECO:0000313" key="2">
    <source>
        <dbReference type="EMBL" id="AAC68475.1"/>
    </source>
</evidence>